<accession>A0A7C5HG67</accession>
<evidence type="ECO:0000256" key="2">
    <source>
        <dbReference type="ARBA" id="ARBA00023002"/>
    </source>
</evidence>
<feature type="domain" description="Aldehyde dehydrogenase" evidence="3">
    <location>
        <begin position="19"/>
        <end position="477"/>
    </location>
</feature>
<comment type="similarity">
    <text evidence="1">Belongs to the aldehyde dehydrogenase family.</text>
</comment>
<dbReference type="GO" id="GO:0008911">
    <property type="term" value="F:lactaldehyde dehydrogenase (NAD+) activity"/>
    <property type="evidence" value="ECO:0007669"/>
    <property type="project" value="TreeGrafter"/>
</dbReference>
<sequence length="480" mass="52286">MGGISSEGLKFGLFINGNWVEGKKKIDVYNPFNNQVIGSVSEADENDVDKAVSSAKDAFQQFKDMPLYLRASYLRKISEAISKRKDKIARTITLESGKAIRFSTGEVDRAVETFKFAADEADKLSGETVPLDAARGGVNRIGFYIRVPIGPVVAITPFNFPLNLAAHKIAPALAAGDTVVWKPSTYTPLTAGLFAEIIQDVGIPEGVLNVIFGPGDAVGEALIKNKDIKLISFTGSPVVGKKLRNISGMKKTLLELGSNSALVIDEGVENLEDVVDRAIIGSYANAGQVCISIQRIYAHSSIFEEFSHLFVEKAKEITTGDPLNPEVLYGPMITEGEAMRAEEWIKEALEMGARPLLLGERRGAMYTPTVLTDVTFDMKVVSREVFAPVVSIMPFNTIDQAIDMVNHSEYGLNVGIYTQSISNMMKAIKGCEVGSVVINDYPTFRVDNMPYGGVKMSGMGREGPPFAIEEYTEIRFVAIK</sequence>
<dbReference type="PANTHER" id="PTHR42991:SF1">
    <property type="entry name" value="ALDEHYDE DEHYDROGENASE"/>
    <property type="match status" value="1"/>
</dbReference>
<dbReference type="AlphaFoldDB" id="A0A7C5HG67"/>
<dbReference type="SUPFAM" id="SSF53720">
    <property type="entry name" value="ALDH-like"/>
    <property type="match status" value="1"/>
</dbReference>
<reference evidence="4" key="1">
    <citation type="journal article" date="2020" name="mSystems">
        <title>Genome- and Community-Level Interaction Insights into Carbon Utilization and Element Cycling Functions of Hydrothermarchaeota in Hydrothermal Sediment.</title>
        <authorList>
            <person name="Zhou Z."/>
            <person name="Liu Y."/>
            <person name="Xu W."/>
            <person name="Pan J."/>
            <person name="Luo Z.H."/>
            <person name="Li M."/>
        </authorList>
    </citation>
    <scope>NUCLEOTIDE SEQUENCE [LARGE SCALE GENOMIC DNA]</scope>
    <source>
        <strain evidence="4">HyVt-74</strain>
    </source>
</reference>
<comment type="caution">
    <text evidence="4">The sequence shown here is derived from an EMBL/GenBank/DDBJ whole genome shotgun (WGS) entry which is preliminary data.</text>
</comment>
<dbReference type="EMBL" id="DRTB01000251">
    <property type="protein sequence ID" value="HHE05074.1"/>
    <property type="molecule type" value="Genomic_DNA"/>
</dbReference>
<proteinExistence type="inferred from homology"/>
<dbReference type="Proteomes" id="UP000886110">
    <property type="component" value="Unassembled WGS sequence"/>
</dbReference>
<keyword evidence="2" id="KW-0560">Oxidoreductase</keyword>
<dbReference type="Gene3D" id="3.40.605.10">
    <property type="entry name" value="Aldehyde Dehydrogenase, Chain A, domain 1"/>
    <property type="match status" value="1"/>
</dbReference>
<name>A0A7C5HG67_UNCW3</name>
<dbReference type="PANTHER" id="PTHR42991">
    <property type="entry name" value="ALDEHYDE DEHYDROGENASE"/>
    <property type="match status" value="1"/>
</dbReference>
<dbReference type="CDD" id="cd07149">
    <property type="entry name" value="ALDH_y4uC"/>
    <property type="match status" value="1"/>
</dbReference>
<dbReference type="InterPro" id="IPR016161">
    <property type="entry name" value="Ald_DH/histidinol_DH"/>
</dbReference>
<evidence type="ECO:0000256" key="1">
    <source>
        <dbReference type="ARBA" id="ARBA00009986"/>
    </source>
</evidence>
<dbReference type="Gene3D" id="3.40.309.10">
    <property type="entry name" value="Aldehyde Dehydrogenase, Chain A, domain 2"/>
    <property type="match status" value="1"/>
</dbReference>
<organism evidence="4">
    <name type="scientific">candidate division WOR-3 bacterium</name>
    <dbReference type="NCBI Taxonomy" id="2052148"/>
    <lineage>
        <taxon>Bacteria</taxon>
        <taxon>Bacteria division WOR-3</taxon>
    </lineage>
</organism>
<evidence type="ECO:0000259" key="3">
    <source>
        <dbReference type="Pfam" id="PF00171"/>
    </source>
</evidence>
<dbReference type="InterPro" id="IPR016163">
    <property type="entry name" value="Ald_DH_C"/>
</dbReference>
<evidence type="ECO:0000313" key="4">
    <source>
        <dbReference type="EMBL" id="HHE05074.1"/>
    </source>
</evidence>
<dbReference type="InterPro" id="IPR016162">
    <property type="entry name" value="Ald_DH_N"/>
</dbReference>
<dbReference type="FunFam" id="3.40.605.10:FF:000007">
    <property type="entry name" value="NAD/NADP-dependent betaine aldehyde dehydrogenase"/>
    <property type="match status" value="1"/>
</dbReference>
<dbReference type="Pfam" id="PF00171">
    <property type="entry name" value="Aldedh"/>
    <property type="match status" value="1"/>
</dbReference>
<dbReference type="InterPro" id="IPR015590">
    <property type="entry name" value="Aldehyde_DH_dom"/>
</dbReference>
<dbReference type="InterPro" id="IPR051020">
    <property type="entry name" value="ALDH-related_metabolic_enz"/>
</dbReference>
<gene>
    <name evidence="4" type="ORF">ENL19_03320</name>
</gene>
<protein>
    <submittedName>
        <fullName evidence="4">Aldehyde dehydrogenase family protein</fullName>
    </submittedName>
</protein>